<dbReference type="GO" id="GO:0043953">
    <property type="term" value="P:protein transport by the Tat complex"/>
    <property type="evidence" value="ECO:0007669"/>
    <property type="project" value="UniProtKB-UniRule"/>
</dbReference>
<keyword evidence="5" id="KW-1003">Cell membrane</keyword>
<gene>
    <name evidence="5" type="primary">tatC</name>
    <name evidence="6" type="ORF">Deia_00901</name>
</gene>
<feature type="transmembrane region" description="Helical" evidence="5">
    <location>
        <begin position="156"/>
        <end position="179"/>
    </location>
</feature>
<dbReference type="PRINTS" id="PR01840">
    <property type="entry name" value="TATCFAMILY"/>
</dbReference>
<reference evidence="6 7" key="1">
    <citation type="journal article" date="2019" name="ISME J.">
        <title>Deianiraea, an extracellular bacterium associated with the ciliate Paramecium, suggests an alternative scenario for the evolution of Rickettsiales.</title>
        <authorList>
            <person name="Castelli M."/>
            <person name="Sabaneyeva E."/>
            <person name="Lanzoni O."/>
            <person name="Lebedeva N."/>
            <person name="Floriano A.M."/>
            <person name="Gaiarsa S."/>
            <person name="Benken K."/>
            <person name="Modeo L."/>
            <person name="Bandi C."/>
            <person name="Potekhin A."/>
            <person name="Sassera D."/>
            <person name="Petroni G."/>
        </authorList>
    </citation>
    <scope>NUCLEOTIDE SEQUENCE [LARGE SCALE GENOMIC DNA]</scope>
    <source>
        <strain evidence="6">CyL4-1</strain>
    </source>
</reference>
<keyword evidence="2 5" id="KW-0812">Transmembrane</keyword>
<comment type="subcellular location">
    <subcellularLocation>
        <location evidence="5">Cell membrane</location>
        <topology evidence="5">Multi-pass membrane protein</topology>
    </subcellularLocation>
    <subcellularLocation>
        <location evidence="1">Membrane</location>
        <topology evidence="1">Multi-pass membrane protein</topology>
    </subcellularLocation>
</comment>
<comment type="subunit">
    <text evidence="5">The Tat system comprises two distinct complexes: a TatABC complex, containing multiple copies of TatA, TatB and TatC subunits, and a separate TatA complex, containing only TatA subunits. Substrates initially bind to the TatABC complex, which probably triggers association of the separate TatA complex to form the active translocon.</text>
</comment>
<evidence type="ECO:0000256" key="3">
    <source>
        <dbReference type="ARBA" id="ARBA00022989"/>
    </source>
</evidence>
<accession>A0A5B8XEE6</accession>
<comment type="function">
    <text evidence="5">Part of the twin-arginine translocation (Tat) system that transports large folded proteins containing a characteristic twin-arginine motif in their signal peptide across membranes. Together with TatB, TatC is part of a receptor directly interacting with Tat signal peptides.</text>
</comment>
<dbReference type="EMBL" id="CP029077">
    <property type="protein sequence ID" value="QED23688.1"/>
    <property type="molecule type" value="Genomic_DNA"/>
</dbReference>
<dbReference type="PANTHER" id="PTHR30371">
    <property type="entry name" value="SEC-INDEPENDENT PROTEIN TRANSLOCASE PROTEIN TATC"/>
    <property type="match status" value="1"/>
</dbReference>
<dbReference type="InterPro" id="IPR002033">
    <property type="entry name" value="TatC"/>
</dbReference>
<dbReference type="PANTHER" id="PTHR30371:SF0">
    <property type="entry name" value="SEC-INDEPENDENT PROTEIN TRANSLOCASE PROTEIN TATC, CHLOROPLASTIC-RELATED"/>
    <property type="match status" value="1"/>
</dbReference>
<dbReference type="GO" id="GO:0009977">
    <property type="term" value="F:proton motive force dependent protein transmembrane transporter activity"/>
    <property type="evidence" value="ECO:0007669"/>
    <property type="project" value="TreeGrafter"/>
</dbReference>
<proteinExistence type="inferred from homology"/>
<keyword evidence="4 5" id="KW-0472">Membrane</keyword>
<organism evidence="6 7">
    <name type="scientific">Candidatus Deianiraea vastatrix</name>
    <dbReference type="NCBI Taxonomy" id="2163644"/>
    <lineage>
        <taxon>Bacteria</taxon>
        <taxon>Pseudomonadati</taxon>
        <taxon>Pseudomonadota</taxon>
        <taxon>Alphaproteobacteria</taxon>
        <taxon>Rickettsiales</taxon>
        <taxon>Candidatus Deianiraeaceae</taxon>
        <taxon>Candidatus Deianiraea</taxon>
    </lineage>
</organism>
<comment type="similarity">
    <text evidence="5">Belongs to the TatC family.</text>
</comment>
<feature type="transmembrane region" description="Helical" evidence="5">
    <location>
        <begin position="20"/>
        <end position="44"/>
    </location>
</feature>
<keyword evidence="5" id="KW-0811">Translocation</keyword>
<evidence type="ECO:0000256" key="1">
    <source>
        <dbReference type="ARBA" id="ARBA00004141"/>
    </source>
</evidence>
<dbReference type="GO" id="GO:0033281">
    <property type="term" value="C:TAT protein transport complex"/>
    <property type="evidence" value="ECO:0007669"/>
    <property type="project" value="UniProtKB-UniRule"/>
</dbReference>
<evidence type="ECO:0000256" key="5">
    <source>
        <dbReference type="HAMAP-Rule" id="MF_00902"/>
    </source>
</evidence>
<feature type="transmembrane region" description="Helical" evidence="5">
    <location>
        <begin position="105"/>
        <end position="125"/>
    </location>
</feature>
<sequence>MKYSDFLEHFIALKRVILRILCFFLVCFGIAYCNYESLLCILTKPFSDKVSDISMIYTGLTEGFLLRIGICFSCSIFASIPFGLQQIYGFCAIGLKKRERVMAKYAIISSVMLFFIGALVAYYFIIPSAIDFFIKHSSTSIIAATLEPKIVDYIDLTLSIMLGFGIAFQAPLIIFFLHASGLVDVDVMCRYRRHIIVIAFIIGAIFTPPDVMSQIILACIMIGLIEASFIVCRAFRSARG</sequence>
<dbReference type="HAMAP" id="MF_00902">
    <property type="entry name" value="TatC"/>
    <property type="match status" value="1"/>
</dbReference>
<name>A0A5B8XEE6_9RICK</name>
<protein>
    <recommendedName>
        <fullName evidence="5">Sec-independent protein translocase protein TatC</fullName>
    </recommendedName>
</protein>
<dbReference type="Proteomes" id="UP000321934">
    <property type="component" value="Chromosome"/>
</dbReference>
<evidence type="ECO:0000256" key="4">
    <source>
        <dbReference type="ARBA" id="ARBA00023136"/>
    </source>
</evidence>
<feature type="transmembrane region" description="Helical" evidence="5">
    <location>
        <begin position="64"/>
        <end position="84"/>
    </location>
</feature>
<dbReference type="GO" id="GO:0065002">
    <property type="term" value="P:intracellular protein transmembrane transport"/>
    <property type="evidence" value="ECO:0007669"/>
    <property type="project" value="TreeGrafter"/>
</dbReference>
<feature type="transmembrane region" description="Helical" evidence="5">
    <location>
        <begin position="215"/>
        <end position="235"/>
    </location>
</feature>
<evidence type="ECO:0000313" key="6">
    <source>
        <dbReference type="EMBL" id="QED23688.1"/>
    </source>
</evidence>
<dbReference type="Pfam" id="PF00902">
    <property type="entry name" value="TatC"/>
    <property type="match status" value="1"/>
</dbReference>
<keyword evidence="7" id="KW-1185">Reference proteome</keyword>
<keyword evidence="3 5" id="KW-1133">Transmembrane helix</keyword>
<dbReference type="NCBIfam" id="TIGR00945">
    <property type="entry name" value="tatC"/>
    <property type="match status" value="1"/>
</dbReference>
<keyword evidence="5" id="KW-0813">Transport</keyword>
<evidence type="ECO:0000256" key="2">
    <source>
        <dbReference type="ARBA" id="ARBA00022692"/>
    </source>
</evidence>
<keyword evidence="5" id="KW-0653">Protein transport</keyword>
<evidence type="ECO:0000313" key="7">
    <source>
        <dbReference type="Proteomes" id="UP000321934"/>
    </source>
</evidence>
<dbReference type="AlphaFoldDB" id="A0A5B8XEE6"/>
<dbReference type="OrthoDB" id="9777044at2"/>
<feature type="transmembrane region" description="Helical" evidence="5">
    <location>
        <begin position="191"/>
        <end position="209"/>
    </location>
</feature>
<dbReference type="RefSeq" id="WP_146820966.1">
    <property type="nucleotide sequence ID" value="NZ_CP029077.1"/>
</dbReference>